<name>A0A3P7G3J7_WUCBA</name>
<proteinExistence type="predicted"/>
<dbReference type="EMBL" id="UYWW01009763">
    <property type="protein sequence ID" value="VDM17082.1"/>
    <property type="molecule type" value="Genomic_DNA"/>
</dbReference>
<sequence>MAVMNNHTAPPYYYYRYCYHYYRCYHYLAAATAAAVAASRERNGQMDVWKERGELRKQSLVKSFVKQTATTTTANLTVSTGG</sequence>
<dbReference type="AlphaFoldDB" id="A0A3P7G3J7"/>
<accession>A0A3P7G3J7</accession>
<dbReference type="InParanoid" id="A0A3P7G3J7"/>
<protein>
    <submittedName>
        <fullName evidence="1">Uncharacterized protein</fullName>
    </submittedName>
</protein>
<reference evidence="1 2" key="1">
    <citation type="submission" date="2018-11" db="EMBL/GenBank/DDBJ databases">
        <authorList>
            <consortium name="Pathogen Informatics"/>
        </authorList>
    </citation>
    <scope>NUCLEOTIDE SEQUENCE [LARGE SCALE GENOMIC DNA]</scope>
</reference>
<dbReference type="Proteomes" id="UP000270924">
    <property type="component" value="Unassembled WGS sequence"/>
</dbReference>
<evidence type="ECO:0000313" key="1">
    <source>
        <dbReference type="EMBL" id="VDM17082.1"/>
    </source>
</evidence>
<evidence type="ECO:0000313" key="2">
    <source>
        <dbReference type="Proteomes" id="UP000270924"/>
    </source>
</evidence>
<organism evidence="1 2">
    <name type="scientific">Wuchereria bancrofti</name>
    <dbReference type="NCBI Taxonomy" id="6293"/>
    <lineage>
        <taxon>Eukaryota</taxon>
        <taxon>Metazoa</taxon>
        <taxon>Ecdysozoa</taxon>
        <taxon>Nematoda</taxon>
        <taxon>Chromadorea</taxon>
        <taxon>Rhabditida</taxon>
        <taxon>Spirurina</taxon>
        <taxon>Spiruromorpha</taxon>
        <taxon>Filarioidea</taxon>
        <taxon>Onchocercidae</taxon>
        <taxon>Wuchereria</taxon>
    </lineage>
</organism>
<feature type="non-terminal residue" evidence="1">
    <location>
        <position position="82"/>
    </location>
</feature>
<gene>
    <name evidence="1" type="ORF">WBA_LOCUS9616</name>
</gene>
<keyword evidence="2" id="KW-1185">Reference proteome</keyword>